<reference evidence="3 4" key="1">
    <citation type="submission" date="2020-08" db="EMBL/GenBank/DDBJ databases">
        <title>Genomic Encyclopedia of Type Strains, Phase IV (KMG-IV): sequencing the most valuable type-strain genomes for metagenomic binning, comparative biology and taxonomic classification.</title>
        <authorList>
            <person name="Goeker M."/>
        </authorList>
    </citation>
    <scope>NUCLEOTIDE SEQUENCE [LARGE SCALE GENOMIC DNA]</scope>
    <source>
        <strain evidence="3 4">DSM 12706</strain>
    </source>
</reference>
<dbReference type="SMART" id="SM00966">
    <property type="entry name" value="SpoVT_AbrB"/>
    <property type="match status" value="1"/>
</dbReference>
<dbReference type="GO" id="GO:0003700">
    <property type="term" value="F:DNA-binding transcription factor activity"/>
    <property type="evidence" value="ECO:0007669"/>
    <property type="project" value="InterPro"/>
</dbReference>
<dbReference type="PROSITE" id="PS51740">
    <property type="entry name" value="SPOVT_ABRB"/>
    <property type="match status" value="1"/>
</dbReference>
<dbReference type="InterPro" id="IPR031848">
    <property type="entry name" value="PrlF_antitoxin"/>
</dbReference>
<dbReference type="SUPFAM" id="SSF89447">
    <property type="entry name" value="AbrB/MazE/MraZ-like"/>
    <property type="match status" value="1"/>
</dbReference>
<feature type="domain" description="SpoVT-AbrB" evidence="2">
    <location>
        <begin position="6"/>
        <end position="51"/>
    </location>
</feature>
<protein>
    <submittedName>
        <fullName evidence="3">Antitoxin PrlF</fullName>
    </submittedName>
</protein>
<keyword evidence="4" id="KW-1185">Reference proteome</keyword>
<dbReference type="Proteomes" id="UP000542353">
    <property type="component" value="Unassembled WGS sequence"/>
</dbReference>
<dbReference type="GO" id="GO:0003677">
    <property type="term" value="F:DNA binding"/>
    <property type="evidence" value="ECO:0007669"/>
    <property type="project" value="UniProtKB-UniRule"/>
</dbReference>
<comment type="caution">
    <text evidence="3">The sequence shown here is derived from an EMBL/GenBank/DDBJ whole genome shotgun (WGS) entry which is preliminary data.</text>
</comment>
<dbReference type="RefSeq" id="WP_184256530.1">
    <property type="nucleotide sequence ID" value="NZ_JACHIH010000008.1"/>
</dbReference>
<evidence type="ECO:0000313" key="3">
    <source>
        <dbReference type="EMBL" id="MBB5047062.1"/>
    </source>
</evidence>
<dbReference type="NCBIfam" id="TIGR01439">
    <property type="entry name" value="lp_hng_hel_AbrB"/>
    <property type="match status" value="1"/>
</dbReference>
<dbReference type="InterPro" id="IPR007159">
    <property type="entry name" value="SpoVT-AbrB_dom"/>
</dbReference>
<proteinExistence type="predicted"/>
<accession>A0A7W7Z309</accession>
<evidence type="ECO:0000259" key="2">
    <source>
        <dbReference type="PROSITE" id="PS51740"/>
    </source>
</evidence>
<organism evidence="3 4">
    <name type="scientific">Rhodopseudomonas rhenobacensis</name>
    <dbReference type="NCBI Taxonomy" id="87461"/>
    <lineage>
        <taxon>Bacteria</taxon>
        <taxon>Pseudomonadati</taxon>
        <taxon>Pseudomonadota</taxon>
        <taxon>Alphaproteobacteria</taxon>
        <taxon>Hyphomicrobiales</taxon>
        <taxon>Nitrobacteraceae</taxon>
        <taxon>Rhodopseudomonas</taxon>
    </lineage>
</organism>
<dbReference type="Pfam" id="PF15937">
    <property type="entry name" value="PrlF_antitoxin"/>
    <property type="match status" value="1"/>
</dbReference>
<name>A0A7W7Z309_9BRAD</name>
<evidence type="ECO:0000313" key="4">
    <source>
        <dbReference type="Proteomes" id="UP000542353"/>
    </source>
</evidence>
<dbReference type="InterPro" id="IPR037914">
    <property type="entry name" value="SpoVT-AbrB_sf"/>
</dbReference>
<dbReference type="GO" id="GO:0097351">
    <property type="term" value="F:toxin sequestering activity"/>
    <property type="evidence" value="ECO:0007669"/>
    <property type="project" value="InterPro"/>
</dbReference>
<gene>
    <name evidence="3" type="ORF">HNR60_001814</name>
</gene>
<dbReference type="AlphaFoldDB" id="A0A7W7Z309"/>
<dbReference type="EMBL" id="JACHIH010000008">
    <property type="protein sequence ID" value="MBB5047062.1"/>
    <property type="molecule type" value="Genomic_DNA"/>
</dbReference>
<keyword evidence="1" id="KW-0238">DNA-binding</keyword>
<evidence type="ECO:0000256" key="1">
    <source>
        <dbReference type="PROSITE-ProRule" id="PRU01076"/>
    </source>
</evidence>
<sequence>MPHPFEELSTLSSKGQTTVPKSVRQALGLSEGDQIAFRVDDSGVTLRRADDAQDDPALQAFLGFLAKDIARRPSQLKTLSPATAKHIATLTKGMTFDADEPIEGDVDL</sequence>
<dbReference type="GO" id="GO:0001558">
    <property type="term" value="P:regulation of cell growth"/>
    <property type="evidence" value="ECO:0007669"/>
    <property type="project" value="InterPro"/>
</dbReference>
<dbReference type="Gene3D" id="2.10.260.10">
    <property type="match status" value="1"/>
</dbReference>